<dbReference type="AlphaFoldDB" id="A0A5B7CI24"/>
<feature type="compositionally biased region" description="Basic and acidic residues" evidence="11">
    <location>
        <begin position="301"/>
        <end position="310"/>
    </location>
</feature>
<dbReference type="OrthoDB" id="427030at2759"/>
<dbReference type="PROSITE" id="PS00028">
    <property type="entry name" value="ZINC_FINGER_C2H2_1"/>
    <property type="match status" value="6"/>
</dbReference>
<feature type="compositionally biased region" description="Basic residues" evidence="11">
    <location>
        <begin position="282"/>
        <end position="300"/>
    </location>
</feature>
<dbReference type="SUPFAM" id="SSF57667">
    <property type="entry name" value="beta-beta-alpha zinc fingers"/>
    <property type="match status" value="4"/>
</dbReference>
<evidence type="ECO:0000256" key="6">
    <source>
        <dbReference type="ARBA" id="ARBA00023015"/>
    </source>
</evidence>
<evidence type="ECO:0000256" key="4">
    <source>
        <dbReference type="ARBA" id="ARBA00022771"/>
    </source>
</evidence>
<reference evidence="13 14" key="1">
    <citation type="submission" date="2019-05" db="EMBL/GenBank/DDBJ databases">
        <title>Another draft genome of Portunus trituberculatus and its Hox gene families provides insights of decapod evolution.</title>
        <authorList>
            <person name="Jeong J.-H."/>
            <person name="Song I."/>
            <person name="Kim S."/>
            <person name="Choi T."/>
            <person name="Kim D."/>
            <person name="Ryu S."/>
            <person name="Kim W."/>
        </authorList>
    </citation>
    <scope>NUCLEOTIDE SEQUENCE [LARGE SCALE GENOMIC DNA]</scope>
    <source>
        <tissue evidence="13">Muscle</tissue>
    </source>
</reference>
<feature type="domain" description="C2H2-type" evidence="12">
    <location>
        <begin position="206"/>
        <end position="233"/>
    </location>
</feature>
<proteinExistence type="predicted"/>
<dbReference type="InterPro" id="IPR050331">
    <property type="entry name" value="Zinc_finger"/>
</dbReference>
<dbReference type="GO" id="GO:0008270">
    <property type="term" value="F:zinc ion binding"/>
    <property type="evidence" value="ECO:0007669"/>
    <property type="project" value="UniProtKB-KW"/>
</dbReference>
<dbReference type="InterPro" id="IPR013087">
    <property type="entry name" value="Znf_C2H2_type"/>
</dbReference>
<dbReference type="FunFam" id="3.30.160.60:FF:002716">
    <property type="entry name" value="Zinc finger protein 212"/>
    <property type="match status" value="1"/>
</dbReference>
<keyword evidence="4 10" id="KW-0863">Zinc-finger</keyword>
<dbReference type="FunFam" id="3.30.160.60:FF:001049">
    <property type="entry name" value="zinc finger protein 319"/>
    <property type="match status" value="1"/>
</dbReference>
<dbReference type="GO" id="GO:0003677">
    <property type="term" value="F:DNA binding"/>
    <property type="evidence" value="ECO:0007669"/>
    <property type="project" value="UniProtKB-KW"/>
</dbReference>
<feature type="region of interest" description="Disordered" evidence="11">
    <location>
        <begin position="282"/>
        <end position="370"/>
    </location>
</feature>
<accession>A0A5B7CI24</accession>
<dbReference type="PROSITE" id="PS50157">
    <property type="entry name" value="ZINC_FINGER_C2H2_2"/>
    <property type="match status" value="7"/>
</dbReference>
<gene>
    <name evidence="13" type="primary">ZNF679</name>
    <name evidence="13" type="ORF">E2C01_001751</name>
</gene>
<dbReference type="Gene3D" id="3.30.160.60">
    <property type="entry name" value="Classic Zinc Finger"/>
    <property type="match status" value="6"/>
</dbReference>
<dbReference type="FunFam" id="3.30.160.60:FF:001119">
    <property type="entry name" value="zinc finger protein 408"/>
    <property type="match status" value="1"/>
</dbReference>
<dbReference type="FunFam" id="3.30.160.60:FF:000688">
    <property type="entry name" value="zinc finger protein 197 isoform X1"/>
    <property type="match status" value="1"/>
</dbReference>
<comment type="subcellular location">
    <subcellularLocation>
        <location evidence="1">Nucleus</location>
    </subcellularLocation>
</comment>
<dbReference type="FunFam" id="3.30.160.60:FF:000765">
    <property type="entry name" value="Zinc finger 45-like"/>
    <property type="match status" value="1"/>
</dbReference>
<evidence type="ECO:0000256" key="8">
    <source>
        <dbReference type="ARBA" id="ARBA00023163"/>
    </source>
</evidence>
<keyword evidence="3" id="KW-0677">Repeat</keyword>
<dbReference type="GO" id="GO:0005634">
    <property type="term" value="C:nucleus"/>
    <property type="evidence" value="ECO:0007669"/>
    <property type="project" value="UniProtKB-SubCell"/>
</dbReference>
<evidence type="ECO:0000256" key="3">
    <source>
        <dbReference type="ARBA" id="ARBA00022737"/>
    </source>
</evidence>
<dbReference type="Proteomes" id="UP000324222">
    <property type="component" value="Unassembled WGS sequence"/>
</dbReference>
<evidence type="ECO:0000256" key="11">
    <source>
        <dbReference type="SAM" id="MobiDB-lite"/>
    </source>
</evidence>
<name>A0A5B7CI24_PORTR</name>
<feature type="compositionally biased region" description="Basic and acidic residues" evidence="11">
    <location>
        <begin position="341"/>
        <end position="365"/>
    </location>
</feature>
<feature type="domain" description="C2H2-type" evidence="12">
    <location>
        <begin position="263"/>
        <end position="290"/>
    </location>
</feature>
<feature type="domain" description="C2H2-type" evidence="12">
    <location>
        <begin position="150"/>
        <end position="177"/>
    </location>
</feature>
<keyword evidence="2" id="KW-0479">Metal-binding</keyword>
<evidence type="ECO:0000256" key="5">
    <source>
        <dbReference type="ARBA" id="ARBA00022833"/>
    </source>
</evidence>
<evidence type="ECO:0000256" key="2">
    <source>
        <dbReference type="ARBA" id="ARBA00022723"/>
    </source>
</evidence>
<feature type="compositionally biased region" description="Basic residues" evidence="11">
    <location>
        <begin position="311"/>
        <end position="320"/>
    </location>
</feature>
<keyword evidence="14" id="KW-1185">Reference proteome</keyword>
<dbReference type="InterPro" id="IPR036236">
    <property type="entry name" value="Znf_C2H2_sf"/>
</dbReference>
<sequence length="699" mass="76889">MDSLGGQPVTQTTVQPTVWYNYGTWGDLVNHPMQVQVAVPTVQMVAAPSQTPSPAPAGVQTPVQEQMSVMVDIGPAKTAKKTKKPPPENQERNFHCEQCGSSFTNSSNLRSHMRIHSGVRPYVCVVCGKSFIQSSNLKAHKRVHTGERPYQCSECGQTFSRSSHLVGHKRTHTGERPYICGICGEAFFTSSHLRNHVRRHTGEKPYVCQYCGDSFGQSVELRVHVRHHTGEKPFNCRECETAFVSARELKAHRKTHHLGSKPFKCEQCDRCFRTPTFLSKHQVRCKGPRPKRPKGRPRKYPRLDGEEPPWKKPKKRKNKRPAAPTDRISRSTTRAIRNAQMKKEADDSNSEEGSHKLKDERKVEPQEETSLVQDTVAVSLEDIGGMKAEELVSEEQMSQLPMVPVVQVILDNLGQGGDGLDHTQQQTIVLQPTSSGMQTIQVPGGQNQQQIGVIDLSGQHLHQDDQQPVDSVPHGLTMVTSHLPITSNDHQHLPVISAHQVVSGHQQSPAVSAHQHSSQQQLPVVSAHQHQPLSVVAAHQQIPSITAHKQGLSNHQLPAVTAHQQAINSHQQLPVVSAHQQTLNAHQQVLVVSAHRQTAGNHQQVPVVSAHQQNTSIHQQTSVTAHQTVPVLAAHQQGLVVSAHQVPVASTSKEEGIDTSSQVVYGSGQPYVVDLSSPALSTQVPLVNQAVTSSQFTRP</sequence>
<keyword evidence="7" id="KW-0238">DNA-binding</keyword>
<comment type="caution">
    <text evidence="13">The sequence shown here is derived from an EMBL/GenBank/DDBJ whole genome shotgun (WGS) entry which is preliminary data.</text>
</comment>
<keyword evidence="9" id="KW-0539">Nucleus</keyword>
<protein>
    <submittedName>
        <fullName evidence="13">Zinc finger protein 679</fullName>
    </submittedName>
</protein>
<evidence type="ECO:0000256" key="9">
    <source>
        <dbReference type="ARBA" id="ARBA00023242"/>
    </source>
</evidence>
<feature type="domain" description="C2H2-type" evidence="12">
    <location>
        <begin position="178"/>
        <end position="205"/>
    </location>
</feature>
<dbReference type="Pfam" id="PF00096">
    <property type="entry name" value="zf-C2H2"/>
    <property type="match status" value="7"/>
</dbReference>
<dbReference type="GO" id="GO:0010468">
    <property type="term" value="P:regulation of gene expression"/>
    <property type="evidence" value="ECO:0007669"/>
    <property type="project" value="TreeGrafter"/>
</dbReference>
<feature type="domain" description="C2H2-type" evidence="12">
    <location>
        <begin position="234"/>
        <end position="262"/>
    </location>
</feature>
<evidence type="ECO:0000256" key="7">
    <source>
        <dbReference type="ARBA" id="ARBA00023125"/>
    </source>
</evidence>
<dbReference type="PANTHER" id="PTHR16515:SF66">
    <property type="entry name" value="C2H2-TYPE DOMAIN-CONTAINING PROTEIN"/>
    <property type="match status" value="1"/>
</dbReference>
<organism evidence="13 14">
    <name type="scientific">Portunus trituberculatus</name>
    <name type="common">Swimming crab</name>
    <name type="synonym">Neptunus trituberculatus</name>
    <dbReference type="NCBI Taxonomy" id="210409"/>
    <lineage>
        <taxon>Eukaryota</taxon>
        <taxon>Metazoa</taxon>
        <taxon>Ecdysozoa</taxon>
        <taxon>Arthropoda</taxon>
        <taxon>Crustacea</taxon>
        <taxon>Multicrustacea</taxon>
        <taxon>Malacostraca</taxon>
        <taxon>Eumalacostraca</taxon>
        <taxon>Eucarida</taxon>
        <taxon>Decapoda</taxon>
        <taxon>Pleocyemata</taxon>
        <taxon>Brachyura</taxon>
        <taxon>Eubrachyura</taxon>
        <taxon>Portunoidea</taxon>
        <taxon>Portunidae</taxon>
        <taxon>Portuninae</taxon>
        <taxon>Portunus</taxon>
    </lineage>
</organism>
<evidence type="ECO:0000313" key="14">
    <source>
        <dbReference type="Proteomes" id="UP000324222"/>
    </source>
</evidence>
<evidence type="ECO:0000313" key="13">
    <source>
        <dbReference type="EMBL" id="MPC09147.1"/>
    </source>
</evidence>
<evidence type="ECO:0000256" key="1">
    <source>
        <dbReference type="ARBA" id="ARBA00004123"/>
    </source>
</evidence>
<feature type="domain" description="C2H2-type" evidence="12">
    <location>
        <begin position="94"/>
        <end position="121"/>
    </location>
</feature>
<evidence type="ECO:0000259" key="12">
    <source>
        <dbReference type="PROSITE" id="PS50157"/>
    </source>
</evidence>
<keyword evidence="8" id="KW-0804">Transcription</keyword>
<keyword evidence="6" id="KW-0805">Transcription regulation</keyword>
<dbReference type="EMBL" id="VSRR010000057">
    <property type="protein sequence ID" value="MPC09147.1"/>
    <property type="molecule type" value="Genomic_DNA"/>
</dbReference>
<evidence type="ECO:0000256" key="10">
    <source>
        <dbReference type="PROSITE-ProRule" id="PRU00042"/>
    </source>
</evidence>
<feature type="domain" description="C2H2-type" evidence="12">
    <location>
        <begin position="122"/>
        <end position="149"/>
    </location>
</feature>
<dbReference type="SMART" id="SM00355">
    <property type="entry name" value="ZnF_C2H2"/>
    <property type="match status" value="7"/>
</dbReference>
<dbReference type="FunFam" id="3.30.160.60:FF:000295">
    <property type="entry name" value="zinc finger protein 19"/>
    <property type="match status" value="1"/>
</dbReference>
<dbReference type="PANTHER" id="PTHR16515">
    <property type="entry name" value="PR DOMAIN ZINC FINGER PROTEIN"/>
    <property type="match status" value="1"/>
</dbReference>
<keyword evidence="5" id="KW-0862">Zinc</keyword>